<evidence type="ECO:0000313" key="24">
    <source>
        <dbReference type="Proteomes" id="UP001224838"/>
    </source>
</evidence>
<keyword evidence="7" id="KW-0479">Metal-binding</keyword>
<keyword evidence="3 23" id="KW-0436">Ligase</keyword>
<keyword evidence="24" id="KW-1185">Reference proteome</keyword>
<keyword evidence="16" id="KW-0234">DNA repair</keyword>
<comment type="cofactor">
    <cofactor evidence="1">
        <name>Mn(2+)</name>
        <dbReference type="ChEBI" id="CHEBI:29035"/>
    </cofactor>
</comment>
<proteinExistence type="predicted"/>
<evidence type="ECO:0000256" key="10">
    <source>
        <dbReference type="ARBA" id="ARBA00022801"/>
    </source>
</evidence>
<dbReference type="CDD" id="cd04862">
    <property type="entry name" value="PaeLigD_Pol_like"/>
    <property type="match status" value="1"/>
</dbReference>
<dbReference type="Proteomes" id="UP001224838">
    <property type="component" value="Chromosome"/>
</dbReference>
<dbReference type="InterPro" id="IPR014143">
    <property type="entry name" value="NHEJ_ligase_prk"/>
</dbReference>
<keyword evidence="8" id="KW-0547">Nucleotide-binding</keyword>
<dbReference type="SUPFAM" id="SSF56091">
    <property type="entry name" value="DNA ligase/mRNA capping enzyme, catalytic domain"/>
    <property type="match status" value="1"/>
</dbReference>
<evidence type="ECO:0000256" key="20">
    <source>
        <dbReference type="ARBA" id="ARBA00034003"/>
    </source>
</evidence>
<keyword evidence="13" id="KW-0239">DNA-directed DNA polymerase</keyword>
<evidence type="ECO:0000256" key="2">
    <source>
        <dbReference type="ARBA" id="ARBA00012727"/>
    </source>
</evidence>
<dbReference type="Pfam" id="PF21686">
    <property type="entry name" value="LigD_Prim-Pol"/>
    <property type="match status" value="1"/>
</dbReference>
<keyword evidence="15" id="KW-0233">DNA recombination</keyword>
<keyword evidence="14" id="KW-0238">DNA-binding</keyword>
<sequence length="664" mass="73796">MANAESESARLSNAESGATTPRNPGRGGTAAPGNRLPERLAPQLATPVEEPPTGEWRYEVQFHGYRLLSRIEHGEVRLYNRNHQDWTDRLKLHADAVAGLGLGDSWLDGELVLLDETGHSDFAALRQAFEISRTVDMVYFLFDAPFLNGVDLRQAPVEERRAALKKALNNNASKRLRFSESFSASQHDMFESAIALSLDSVVGKRQGSPYMSQRSADWVKLKCRLRQAFVIVGFTRPQGKRSGFGALLLAVNEPMGLVYAGRVGTGFSQVQIKQLHEQLCAQQRETSPLAAPLKGAQGRGVQWVEPTLTCEVEFTEWTRDSQVRQAIFLGLPTHKSASKVVREQPLPIKPTTLKPQRRKKAGTAKVDGVTITHPERVIDSVSGVQKAELAQYYLDIAPWILPHLRLRPVALLRAPDGIGEELFFQKHADRLEIPHIKQLDPQLDPGHAALMEIDDIHALVGAAQMGTVELHTWAATHDRIETPDLFVLDLDPDPSLPWSAMIEATRMTLAVLDELGLQAFLKTSGGKGMHVIVPLARNEGWDTIKAFAKAISQFLTRQMPERITATMGPKNRVGKIFVDYLRNARGASTVAAYSVRARPGLPVSVPIARDELQTLRNAQQWDIYTALERAKGLDADPWEGYNHRQRITAKMWEQLDAQKPEAQG</sequence>
<feature type="region of interest" description="Disordered" evidence="21">
    <location>
        <begin position="1"/>
        <end position="38"/>
    </location>
</feature>
<evidence type="ECO:0000256" key="15">
    <source>
        <dbReference type="ARBA" id="ARBA00023172"/>
    </source>
</evidence>
<keyword evidence="17" id="KW-0464">Manganese</keyword>
<dbReference type="InterPro" id="IPR012340">
    <property type="entry name" value="NA-bd_OB-fold"/>
</dbReference>
<dbReference type="Gene3D" id="3.30.470.30">
    <property type="entry name" value="DNA ligase/mRNA capping enzyme"/>
    <property type="match status" value="1"/>
</dbReference>
<feature type="compositionally biased region" description="Polar residues" evidence="21">
    <location>
        <begin position="1"/>
        <end position="22"/>
    </location>
</feature>
<keyword evidence="9" id="KW-0227">DNA damage</keyword>
<dbReference type="InterPro" id="IPR052171">
    <property type="entry name" value="NHEJ_LigD"/>
</dbReference>
<evidence type="ECO:0000256" key="14">
    <source>
        <dbReference type="ARBA" id="ARBA00023125"/>
    </source>
</evidence>
<organism evidence="23 24">
    <name type="scientific">Pseudomonas beijingensis</name>
    <dbReference type="NCBI Taxonomy" id="2954101"/>
    <lineage>
        <taxon>Bacteria</taxon>
        <taxon>Pseudomonadati</taxon>
        <taxon>Pseudomonadota</taxon>
        <taxon>Gammaproteobacteria</taxon>
        <taxon>Pseudomonadales</taxon>
        <taxon>Pseudomonadaceae</taxon>
        <taxon>Pseudomonas</taxon>
    </lineage>
</organism>
<evidence type="ECO:0000259" key="22">
    <source>
        <dbReference type="PROSITE" id="PS50160"/>
    </source>
</evidence>
<keyword evidence="11" id="KW-0269">Exonuclease</keyword>
<dbReference type="Gene3D" id="3.90.920.10">
    <property type="entry name" value="DNA primase, PRIM domain"/>
    <property type="match status" value="1"/>
</dbReference>
<reference evidence="23 24" key="1">
    <citation type="submission" date="2023-02" db="EMBL/GenBank/DDBJ databases">
        <title>Evolution of Hrp T3SS in non-pathogenic Pseudomonas fluorescens.</title>
        <authorList>
            <person name="Liao K."/>
            <person name="Wei H."/>
            <person name="Gu Y."/>
        </authorList>
    </citation>
    <scope>NUCLEOTIDE SEQUENCE [LARGE SCALE GENOMIC DNA]</scope>
    <source>
        <strain evidence="23 24">FP2034</strain>
    </source>
</reference>
<dbReference type="RefSeq" id="WP_305467144.1">
    <property type="nucleotide sequence ID" value="NZ_CP117451.1"/>
</dbReference>
<dbReference type="Pfam" id="PF01068">
    <property type="entry name" value="DNA_ligase_A_M"/>
    <property type="match status" value="1"/>
</dbReference>
<gene>
    <name evidence="23" type="primary">ligD</name>
    <name evidence="23" type="ORF">PSH92_14930</name>
</gene>
<evidence type="ECO:0000256" key="11">
    <source>
        <dbReference type="ARBA" id="ARBA00022839"/>
    </source>
</evidence>
<evidence type="ECO:0000256" key="3">
    <source>
        <dbReference type="ARBA" id="ARBA00022598"/>
    </source>
</evidence>
<evidence type="ECO:0000256" key="19">
    <source>
        <dbReference type="ARBA" id="ARBA00029943"/>
    </source>
</evidence>
<keyword evidence="10" id="KW-0378">Hydrolase</keyword>
<keyword evidence="12" id="KW-0067">ATP-binding</keyword>
<evidence type="ECO:0000256" key="5">
    <source>
        <dbReference type="ARBA" id="ARBA00022695"/>
    </source>
</evidence>
<evidence type="ECO:0000256" key="16">
    <source>
        <dbReference type="ARBA" id="ARBA00023204"/>
    </source>
</evidence>
<evidence type="ECO:0000256" key="12">
    <source>
        <dbReference type="ARBA" id="ARBA00022840"/>
    </source>
</evidence>
<comment type="catalytic activity">
    <reaction evidence="20">
        <text>ATP + (deoxyribonucleotide)n-3'-hydroxyl + 5'-phospho-(deoxyribonucleotide)m = (deoxyribonucleotide)n+m + AMP + diphosphate.</text>
        <dbReference type="EC" id="6.5.1.1"/>
    </reaction>
</comment>
<evidence type="ECO:0000256" key="17">
    <source>
        <dbReference type="ARBA" id="ARBA00023211"/>
    </source>
</evidence>
<accession>A0ABY9F6G1</accession>
<evidence type="ECO:0000313" key="23">
    <source>
        <dbReference type="EMBL" id="WLG98684.1"/>
    </source>
</evidence>
<dbReference type="InterPro" id="IPR012309">
    <property type="entry name" value="DNA_ligase_ATP-dep_C"/>
</dbReference>
<dbReference type="InterPro" id="IPR014146">
    <property type="entry name" value="LigD_ligase_dom"/>
</dbReference>
<evidence type="ECO:0000256" key="9">
    <source>
        <dbReference type="ARBA" id="ARBA00022763"/>
    </source>
</evidence>
<dbReference type="CDD" id="cd07971">
    <property type="entry name" value="OBF_DNA_ligase_LigD"/>
    <property type="match status" value="1"/>
</dbReference>
<protein>
    <recommendedName>
        <fullName evidence="2">DNA ligase (ATP)</fullName>
        <ecNumber evidence="2">6.5.1.1</ecNumber>
    </recommendedName>
    <alternativeName>
        <fullName evidence="19">NHEJ DNA polymerase</fullName>
    </alternativeName>
</protein>
<feature type="domain" description="ATP-dependent DNA ligase family profile" evidence="22">
    <location>
        <begin position="130"/>
        <end position="222"/>
    </location>
</feature>
<evidence type="ECO:0000256" key="13">
    <source>
        <dbReference type="ARBA" id="ARBA00022932"/>
    </source>
</evidence>
<dbReference type="Gene3D" id="3.30.1490.70">
    <property type="match status" value="1"/>
</dbReference>
<evidence type="ECO:0000256" key="1">
    <source>
        <dbReference type="ARBA" id="ARBA00001936"/>
    </source>
</evidence>
<dbReference type="InterPro" id="IPR014145">
    <property type="entry name" value="LigD_pol_dom"/>
</dbReference>
<evidence type="ECO:0000256" key="7">
    <source>
        <dbReference type="ARBA" id="ARBA00022723"/>
    </source>
</evidence>
<evidence type="ECO:0000256" key="8">
    <source>
        <dbReference type="ARBA" id="ARBA00022741"/>
    </source>
</evidence>
<evidence type="ECO:0000256" key="6">
    <source>
        <dbReference type="ARBA" id="ARBA00022722"/>
    </source>
</evidence>
<dbReference type="GO" id="GO:0003910">
    <property type="term" value="F:DNA ligase (ATP) activity"/>
    <property type="evidence" value="ECO:0007669"/>
    <property type="project" value="UniProtKB-EC"/>
</dbReference>
<name>A0ABY9F6G1_9PSED</name>
<keyword evidence="6" id="KW-0540">Nuclease</keyword>
<dbReference type="EC" id="6.5.1.1" evidence="2"/>
<dbReference type="Pfam" id="PF04679">
    <property type="entry name" value="DNA_ligase_A_C"/>
    <property type="match status" value="1"/>
</dbReference>
<dbReference type="InterPro" id="IPR033651">
    <property type="entry name" value="PaeLigD_Pol-like"/>
</dbReference>
<evidence type="ECO:0000256" key="4">
    <source>
        <dbReference type="ARBA" id="ARBA00022679"/>
    </source>
</evidence>
<dbReference type="SUPFAM" id="SSF50249">
    <property type="entry name" value="Nucleic acid-binding proteins"/>
    <property type="match status" value="1"/>
</dbReference>
<evidence type="ECO:0000256" key="18">
    <source>
        <dbReference type="ARBA" id="ARBA00023268"/>
    </source>
</evidence>
<dbReference type="PANTHER" id="PTHR42705">
    <property type="entry name" value="BIFUNCTIONAL NON-HOMOLOGOUS END JOINING PROTEIN LIGD"/>
    <property type="match status" value="1"/>
</dbReference>
<dbReference type="NCBIfam" id="TIGR02779">
    <property type="entry name" value="NHEJ_ligase_lig"/>
    <property type="match status" value="1"/>
</dbReference>
<dbReference type="Gene3D" id="2.40.50.140">
    <property type="entry name" value="Nucleic acid-binding proteins"/>
    <property type="match status" value="1"/>
</dbReference>
<dbReference type="PANTHER" id="PTHR42705:SF2">
    <property type="entry name" value="BIFUNCTIONAL NON-HOMOLOGOUS END JOINING PROTEIN LIGD"/>
    <property type="match status" value="1"/>
</dbReference>
<keyword evidence="4" id="KW-0808">Transferase</keyword>
<dbReference type="EMBL" id="CP117451">
    <property type="protein sequence ID" value="WLG98684.1"/>
    <property type="molecule type" value="Genomic_DNA"/>
</dbReference>
<dbReference type="NCBIfam" id="TIGR02778">
    <property type="entry name" value="ligD_pol"/>
    <property type="match status" value="1"/>
</dbReference>
<dbReference type="NCBIfam" id="TIGR02776">
    <property type="entry name" value="NHEJ_ligase_prk"/>
    <property type="match status" value="1"/>
</dbReference>
<dbReference type="InterPro" id="IPR012310">
    <property type="entry name" value="DNA_ligase_ATP-dep_cent"/>
</dbReference>
<keyword evidence="5" id="KW-0548">Nucleotidyltransferase</keyword>
<dbReference type="PROSITE" id="PS50160">
    <property type="entry name" value="DNA_LIGASE_A3"/>
    <property type="match status" value="1"/>
</dbReference>
<evidence type="ECO:0000256" key="21">
    <source>
        <dbReference type="SAM" id="MobiDB-lite"/>
    </source>
</evidence>
<dbReference type="CDD" id="cd07906">
    <property type="entry name" value="Adenylation_DNA_ligase_LigD_LigC"/>
    <property type="match status" value="1"/>
</dbReference>
<keyword evidence="18" id="KW-0511">Multifunctional enzyme</keyword>